<dbReference type="InterPro" id="IPR016191">
    <property type="entry name" value="Ribonuclease/ribotoxin"/>
</dbReference>
<sequence length="88" mass="9852">MPGRQLTGANKYPHYYGNKDGVARATNCNGAALEEFPLTRTVPYSGDDPKTYRVAFNYIDGKPDDVRLCAVMLHRKRDGKPTGCDWTK</sequence>
<name>A0A1L9R4Y6_ASPWE</name>
<dbReference type="GO" id="GO:0003723">
    <property type="term" value="F:RNA binding"/>
    <property type="evidence" value="ECO:0007669"/>
    <property type="project" value="InterPro"/>
</dbReference>
<evidence type="ECO:0000313" key="4">
    <source>
        <dbReference type="Proteomes" id="UP000184383"/>
    </source>
</evidence>
<dbReference type="GeneID" id="63752675"/>
<proteinExistence type="predicted"/>
<evidence type="ECO:0000313" key="3">
    <source>
        <dbReference type="EMBL" id="OJJ29981.1"/>
    </source>
</evidence>
<organism evidence="3 4">
    <name type="scientific">Aspergillus wentii DTO 134E9</name>
    <dbReference type="NCBI Taxonomy" id="1073089"/>
    <lineage>
        <taxon>Eukaryota</taxon>
        <taxon>Fungi</taxon>
        <taxon>Dikarya</taxon>
        <taxon>Ascomycota</taxon>
        <taxon>Pezizomycotina</taxon>
        <taxon>Eurotiomycetes</taxon>
        <taxon>Eurotiomycetidae</taxon>
        <taxon>Eurotiales</taxon>
        <taxon>Aspergillaceae</taxon>
        <taxon>Aspergillus</taxon>
        <taxon>Aspergillus subgen. Cremei</taxon>
    </lineage>
</organism>
<reference evidence="4" key="1">
    <citation type="journal article" date="2017" name="Genome Biol.">
        <title>Comparative genomics reveals high biological diversity and specific adaptations in the industrially and medically important fungal genus Aspergillus.</title>
        <authorList>
            <person name="de Vries R.P."/>
            <person name="Riley R."/>
            <person name="Wiebenga A."/>
            <person name="Aguilar-Osorio G."/>
            <person name="Amillis S."/>
            <person name="Uchima C.A."/>
            <person name="Anderluh G."/>
            <person name="Asadollahi M."/>
            <person name="Askin M."/>
            <person name="Barry K."/>
            <person name="Battaglia E."/>
            <person name="Bayram O."/>
            <person name="Benocci T."/>
            <person name="Braus-Stromeyer S.A."/>
            <person name="Caldana C."/>
            <person name="Canovas D."/>
            <person name="Cerqueira G.C."/>
            <person name="Chen F."/>
            <person name="Chen W."/>
            <person name="Choi C."/>
            <person name="Clum A."/>
            <person name="Dos Santos R.A."/>
            <person name="Damasio A.R."/>
            <person name="Diallinas G."/>
            <person name="Emri T."/>
            <person name="Fekete E."/>
            <person name="Flipphi M."/>
            <person name="Freyberg S."/>
            <person name="Gallo A."/>
            <person name="Gournas C."/>
            <person name="Habgood R."/>
            <person name="Hainaut M."/>
            <person name="Harispe M.L."/>
            <person name="Henrissat B."/>
            <person name="Hilden K.S."/>
            <person name="Hope R."/>
            <person name="Hossain A."/>
            <person name="Karabika E."/>
            <person name="Karaffa L."/>
            <person name="Karanyi Z."/>
            <person name="Krasevec N."/>
            <person name="Kuo A."/>
            <person name="Kusch H."/>
            <person name="LaButti K."/>
            <person name="Lagendijk E.L."/>
            <person name="Lapidus A."/>
            <person name="Levasseur A."/>
            <person name="Lindquist E."/>
            <person name="Lipzen A."/>
            <person name="Logrieco A.F."/>
            <person name="MacCabe A."/>
            <person name="Maekelae M.R."/>
            <person name="Malavazi I."/>
            <person name="Melin P."/>
            <person name="Meyer V."/>
            <person name="Mielnichuk N."/>
            <person name="Miskei M."/>
            <person name="Molnar A.P."/>
            <person name="Mule G."/>
            <person name="Ngan C.Y."/>
            <person name="Orejas M."/>
            <person name="Orosz E."/>
            <person name="Ouedraogo J.P."/>
            <person name="Overkamp K.M."/>
            <person name="Park H.-S."/>
            <person name="Perrone G."/>
            <person name="Piumi F."/>
            <person name="Punt P.J."/>
            <person name="Ram A.F."/>
            <person name="Ramon A."/>
            <person name="Rauscher S."/>
            <person name="Record E."/>
            <person name="Riano-Pachon D.M."/>
            <person name="Robert V."/>
            <person name="Roehrig J."/>
            <person name="Ruller R."/>
            <person name="Salamov A."/>
            <person name="Salih N.S."/>
            <person name="Samson R.A."/>
            <person name="Sandor E."/>
            <person name="Sanguinetti M."/>
            <person name="Schuetze T."/>
            <person name="Sepcic K."/>
            <person name="Shelest E."/>
            <person name="Sherlock G."/>
            <person name="Sophianopoulou V."/>
            <person name="Squina F.M."/>
            <person name="Sun H."/>
            <person name="Susca A."/>
            <person name="Todd R.B."/>
            <person name="Tsang A."/>
            <person name="Unkles S.E."/>
            <person name="van de Wiele N."/>
            <person name="van Rossen-Uffink D."/>
            <person name="Oliveira J.V."/>
            <person name="Vesth T.C."/>
            <person name="Visser J."/>
            <person name="Yu J.-H."/>
            <person name="Zhou M."/>
            <person name="Andersen M.R."/>
            <person name="Archer D.B."/>
            <person name="Baker S.E."/>
            <person name="Benoit I."/>
            <person name="Brakhage A.A."/>
            <person name="Braus G.H."/>
            <person name="Fischer R."/>
            <person name="Frisvad J.C."/>
            <person name="Goldman G.H."/>
            <person name="Houbraken J."/>
            <person name="Oakley B."/>
            <person name="Pocsi I."/>
            <person name="Scazzocchio C."/>
            <person name="Seiboth B."/>
            <person name="vanKuyk P.A."/>
            <person name="Wortman J."/>
            <person name="Dyer P.S."/>
            <person name="Grigoriev I.V."/>
        </authorList>
    </citation>
    <scope>NUCLEOTIDE SEQUENCE [LARGE SCALE GENOMIC DNA]</scope>
    <source>
        <strain evidence="4">DTO 134E9</strain>
    </source>
</reference>
<keyword evidence="1" id="KW-0540">Nuclease</keyword>
<dbReference type="RefSeq" id="XP_040683658.1">
    <property type="nucleotide sequence ID" value="XM_040836827.1"/>
</dbReference>
<dbReference type="Gene3D" id="3.10.450.30">
    <property type="entry name" value="Microbial ribonucleases"/>
    <property type="match status" value="1"/>
</dbReference>
<evidence type="ECO:0000256" key="2">
    <source>
        <dbReference type="ARBA" id="ARBA00022801"/>
    </source>
</evidence>
<dbReference type="GO" id="GO:0016787">
    <property type="term" value="F:hydrolase activity"/>
    <property type="evidence" value="ECO:0007669"/>
    <property type="project" value="UniProtKB-KW"/>
</dbReference>
<dbReference type="Proteomes" id="UP000184383">
    <property type="component" value="Unassembled WGS sequence"/>
</dbReference>
<dbReference type="GO" id="GO:0004521">
    <property type="term" value="F:RNA endonuclease activity"/>
    <property type="evidence" value="ECO:0007669"/>
    <property type="project" value="InterPro"/>
</dbReference>
<dbReference type="AlphaFoldDB" id="A0A1L9R4Y6"/>
<dbReference type="InterPro" id="IPR000026">
    <property type="entry name" value="N1-like"/>
</dbReference>
<gene>
    <name evidence="3" type="ORF">ASPWEDRAFT_46711</name>
</gene>
<protein>
    <submittedName>
        <fullName evidence="3">Uncharacterized protein</fullName>
    </submittedName>
</protein>
<dbReference type="SUPFAM" id="SSF53933">
    <property type="entry name" value="Microbial ribonucleases"/>
    <property type="match status" value="1"/>
</dbReference>
<keyword evidence="2" id="KW-0378">Hydrolase</keyword>
<keyword evidence="4" id="KW-1185">Reference proteome</keyword>
<evidence type="ECO:0000256" key="1">
    <source>
        <dbReference type="ARBA" id="ARBA00022722"/>
    </source>
</evidence>
<dbReference type="EMBL" id="KV878218">
    <property type="protein sequence ID" value="OJJ29981.1"/>
    <property type="molecule type" value="Genomic_DNA"/>
</dbReference>
<dbReference type="Pfam" id="PF00545">
    <property type="entry name" value="Ribonuclease"/>
    <property type="match status" value="1"/>
</dbReference>
<dbReference type="VEuPathDB" id="FungiDB:ASPWEDRAFT_46711"/>
<accession>A0A1L9R4Y6</accession>
<dbReference type="OrthoDB" id="5425539at2759"/>